<evidence type="ECO:0000313" key="3">
    <source>
        <dbReference type="Proteomes" id="UP000265618"/>
    </source>
</evidence>
<dbReference type="Pfam" id="PF00009">
    <property type="entry name" value="GTP_EFTU"/>
    <property type="match status" value="1"/>
</dbReference>
<dbReference type="Pfam" id="PF03144">
    <property type="entry name" value="GTP_EFTU_D2"/>
    <property type="match status" value="1"/>
</dbReference>
<dbReference type="Gene3D" id="3.40.50.300">
    <property type="entry name" value="P-loop containing nucleotide triphosphate hydrolases"/>
    <property type="match status" value="1"/>
</dbReference>
<evidence type="ECO:0000313" key="2">
    <source>
        <dbReference type="EMBL" id="GIQ79485.1"/>
    </source>
</evidence>
<dbReference type="AlphaFoldDB" id="A0A9K3GEH7"/>
<dbReference type="PROSITE" id="PS51722">
    <property type="entry name" value="G_TR_2"/>
    <property type="match status" value="1"/>
</dbReference>
<dbReference type="InterPro" id="IPR050055">
    <property type="entry name" value="EF-Tu_GTPase"/>
</dbReference>
<keyword evidence="3" id="KW-1185">Reference proteome</keyword>
<organism evidence="2 3">
    <name type="scientific">Kipferlia bialata</name>
    <dbReference type="NCBI Taxonomy" id="797122"/>
    <lineage>
        <taxon>Eukaryota</taxon>
        <taxon>Metamonada</taxon>
        <taxon>Carpediemonas-like organisms</taxon>
        <taxon>Kipferlia</taxon>
    </lineage>
</organism>
<protein>
    <recommendedName>
        <fullName evidence="1">Tr-type G domain-containing protein</fullName>
    </recommendedName>
</protein>
<reference evidence="2 3" key="1">
    <citation type="journal article" date="2018" name="PLoS ONE">
        <title>The draft genome of Kipferlia bialata reveals reductive genome evolution in fornicate parasites.</title>
        <authorList>
            <person name="Tanifuji G."/>
            <person name="Takabayashi S."/>
            <person name="Kume K."/>
            <person name="Takagi M."/>
            <person name="Nakayama T."/>
            <person name="Kamikawa R."/>
            <person name="Inagaki Y."/>
            <person name="Hashimoto T."/>
        </authorList>
    </citation>
    <scope>NUCLEOTIDE SEQUENCE [LARGE SCALE GENOMIC DNA]</scope>
    <source>
        <strain evidence="2">NY0173</strain>
    </source>
</reference>
<comment type="caution">
    <text evidence="2">The sequence shown here is derived from an EMBL/GenBank/DDBJ whole genome shotgun (WGS) entry which is preliminary data.</text>
</comment>
<dbReference type="EMBL" id="BDIP01000013">
    <property type="protein sequence ID" value="GIQ79485.1"/>
    <property type="molecule type" value="Genomic_DNA"/>
</dbReference>
<dbReference type="InterPro" id="IPR009000">
    <property type="entry name" value="Transl_B-barrel_sf"/>
</dbReference>
<gene>
    <name evidence="2" type="ORF">KIPB_000133</name>
</gene>
<dbReference type="SUPFAM" id="SSF50447">
    <property type="entry name" value="Translation proteins"/>
    <property type="match status" value="1"/>
</dbReference>
<dbReference type="Pfam" id="PF21208">
    <property type="entry name" value="euk_SelB_III"/>
    <property type="match status" value="1"/>
</dbReference>
<dbReference type="PANTHER" id="PTHR43721:SF11">
    <property type="entry name" value="SELENOCYSTEINE-SPECIFIC ELONGATION FACTOR"/>
    <property type="match status" value="1"/>
</dbReference>
<proteinExistence type="predicted"/>
<dbReference type="InterPro" id="IPR000795">
    <property type="entry name" value="T_Tr_GTP-bd_dom"/>
</dbReference>
<dbReference type="PANTHER" id="PTHR43721">
    <property type="entry name" value="ELONGATION FACTOR TU-RELATED"/>
    <property type="match status" value="1"/>
</dbReference>
<dbReference type="InterPro" id="IPR004161">
    <property type="entry name" value="EFTu-like_2"/>
</dbReference>
<accession>A0A9K3GEH7</accession>
<dbReference type="GO" id="GO:0003746">
    <property type="term" value="F:translation elongation factor activity"/>
    <property type="evidence" value="ECO:0007669"/>
    <property type="project" value="TreeGrafter"/>
</dbReference>
<dbReference type="SUPFAM" id="SSF52540">
    <property type="entry name" value="P-loop containing nucleoside triphosphate hydrolases"/>
    <property type="match status" value="1"/>
</dbReference>
<evidence type="ECO:0000259" key="1">
    <source>
        <dbReference type="PROSITE" id="PS51722"/>
    </source>
</evidence>
<dbReference type="GO" id="GO:0003924">
    <property type="term" value="F:GTPase activity"/>
    <property type="evidence" value="ECO:0007669"/>
    <property type="project" value="InterPro"/>
</dbReference>
<dbReference type="PRINTS" id="PR00315">
    <property type="entry name" value="ELONGATNFCT"/>
</dbReference>
<dbReference type="InterPro" id="IPR027417">
    <property type="entry name" value="P-loop_NTPase"/>
</dbReference>
<dbReference type="Proteomes" id="UP000265618">
    <property type="component" value="Unassembled WGS sequence"/>
</dbReference>
<dbReference type="InterPro" id="IPR049393">
    <property type="entry name" value="eEFSec_III"/>
</dbReference>
<feature type="domain" description="Tr-type G" evidence="1">
    <location>
        <begin position="1"/>
        <end position="167"/>
    </location>
</feature>
<name>A0A9K3GEH7_9EUKA</name>
<dbReference type="Gene3D" id="2.40.30.10">
    <property type="entry name" value="Translation factors"/>
    <property type="match status" value="1"/>
</dbReference>
<dbReference type="GO" id="GO:0005525">
    <property type="term" value="F:GTP binding"/>
    <property type="evidence" value="ECO:0007669"/>
    <property type="project" value="InterPro"/>
</dbReference>
<dbReference type="OrthoDB" id="2067at2759"/>
<sequence>MSTHCSTAGFDKHPESKRRGITIDLGFSTFTLPLSEEPDHSVSITLVDCPGHASLLRTVLGGARIMDLAILVVDGTRGIEAQTVECMALMHALVPRERCLVILNKVDRVPAKVAVDKVVAGLRKRLRKTFLRDAPIVPMAAAVPELERAPVSALTQHLRTMVLREMSGIVSRRAEMGQEGLAMLYDHSFSIKGRGRVVTGTILSGSMAVGDAVVVPALQGDTSASTPSKVQSIQAFGASVTKASVGERVGVLLKGPDLSAMSERGFLTAPRETTEGERGMTTVCDRVLGYLDPIPSFTYDMYSGQTFSVTAGHDTVQGTLTLLGYESEGPVFTQSRQDVNTQVSTLKDTLTRHMAEGKTMPKGDRMLAVLQLKAPLLLPLPLGQYPLLGARLELPPQAGQCRLAFTLTPIETPADLHDLPYRRLCTSTLSGHVLRRDKDGGPGLVVSGLFSDNTAASTAISSAKGGLACTILTSDGTERGQAVVVSAFGTSGKVKCTLTQGDAQPRDTVTVAQTLQHRIRY</sequence>
<dbReference type="GO" id="GO:0001514">
    <property type="term" value="P:selenocysteine incorporation"/>
    <property type="evidence" value="ECO:0007669"/>
    <property type="project" value="TreeGrafter"/>
</dbReference>